<evidence type="ECO:0000256" key="8">
    <source>
        <dbReference type="ARBA" id="ARBA00023170"/>
    </source>
</evidence>
<protein>
    <recommendedName>
        <fullName evidence="10">Leucine-rich repeat-containing N-terminal plant-type domain-containing protein</fullName>
    </recommendedName>
</protein>
<dbReference type="InterPro" id="IPR046956">
    <property type="entry name" value="RLP23-like"/>
</dbReference>
<keyword evidence="12" id="KW-1185">Reference proteome</keyword>
<evidence type="ECO:0000256" key="6">
    <source>
        <dbReference type="ARBA" id="ARBA00022989"/>
    </source>
</evidence>
<dbReference type="Gene3D" id="3.80.10.10">
    <property type="entry name" value="Ribonuclease Inhibitor"/>
    <property type="match status" value="1"/>
</dbReference>
<feature type="domain" description="Leucine-rich repeat-containing N-terminal plant-type" evidence="10">
    <location>
        <begin position="14"/>
        <end position="51"/>
    </location>
</feature>
<evidence type="ECO:0000313" key="11">
    <source>
        <dbReference type="EMBL" id="MED6175878.1"/>
    </source>
</evidence>
<dbReference type="Proteomes" id="UP001341840">
    <property type="component" value="Unassembled WGS sequence"/>
</dbReference>
<keyword evidence="9" id="KW-0325">Glycoprotein</keyword>
<accession>A0ABU6VVL5</accession>
<keyword evidence="5" id="KW-0677">Repeat</keyword>
<comment type="caution">
    <text evidence="11">The sequence shown here is derived from an EMBL/GenBank/DDBJ whole genome shotgun (WGS) entry which is preliminary data.</text>
</comment>
<evidence type="ECO:0000256" key="2">
    <source>
        <dbReference type="ARBA" id="ARBA00022614"/>
    </source>
</evidence>
<keyword evidence="6" id="KW-1133">Transmembrane helix</keyword>
<keyword evidence="7" id="KW-0472">Membrane</keyword>
<keyword evidence="8" id="KW-0675">Receptor</keyword>
<keyword evidence="4" id="KW-0732">Signal</keyword>
<feature type="non-terminal residue" evidence="11">
    <location>
        <position position="1"/>
    </location>
</feature>
<reference evidence="11 12" key="1">
    <citation type="journal article" date="2023" name="Plants (Basel)">
        <title>Bridging the Gap: Combining Genomics and Transcriptomics Approaches to Understand Stylosanthes scabra, an Orphan Legume from the Brazilian Caatinga.</title>
        <authorList>
            <person name="Ferreira-Neto J.R.C."/>
            <person name="da Silva M.D."/>
            <person name="Binneck E."/>
            <person name="de Melo N.F."/>
            <person name="da Silva R.H."/>
            <person name="de Melo A.L.T.M."/>
            <person name="Pandolfi V."/>
            <person name="Bustamante F.O."/>
            <person name="Brasileiro-Vidal A.C."/>
            <person name="Benko-Iseppon A.M."/>
        </authorList>
    </citation>
    <scope>NUCLEOTIDE SEQUENCE [LARGE SCALE GENOMIC DNA]</scope>
    <source>
        <tissue evidence="11">Leaves</tissue>
    </source>
</reference>
<name>A0ABU6VVL5_9FABA</name>
<dbReference type="Pfam" id="PF08263">
    <property type="entry name" value="LRRNT_2"/>
    <property type="match status" value="1"/>
</dbReference>
<keyword evidence="2" id="KW-0433">Leucine-rich repeat</keyword>
<dbReference type="InterPro" id="IPR032675">
    <property type="entry name" value="LRR_dom_sf"/>
</dbReference>
<evidence type="ECO:0000256" key="9">
    <source>
        <dbReference type="ARBA" id="ARBA00023180"/>
    </source>
</evidence>
<evidence type="ECO:0000259" key="10">
    <source>
        <dbReference type="Pfam" id="PF08263"/>
    </source>
</evidence>
<gene>
    <name evidence="11" type="ORF">PIB30_082428</name>
</gene>
<organism evidence="11 12">
    <name type="scientific">Stylosanthes scabra</name>
    <dbReference type="NCBI Taxonomy" id="79078"/>
    <lineage>
        <taxon>Eukaryota</taxon>
        <taxon>Viridiplantae</taxon>
        <taxon>Streptophyta</taxon>
        <taxon>Embryophyta</taxon>
        <taxon>Tracheophyta</taxon>
        <taxon>Spermatophyta</taxon>
        <taxon>Magnoliopsida</taxon>
        <taxon>eudicotyledons</taxon>
        <taxon>Gunneridae</taxon>
        <taxon>Pentapetalae</taxon>
        <taxon>rosids</taxon>
        <taxon>fabids</taxon>
        <taxon>Fabales</taxon>
        <taxon>Fabaceae</taxon>
        <taxon>Papilionoideae</taxon>
        <taxon>50 kb inversion clade</taxon>
        <taxon>dalbergioids sensu lato</taxon>
        <taxon>Dalbergieae</taxon>
        <taxon>Pterocarpus clade</taxon>
        <taxon>Stylosanthes</taxon>
    </lineage>
</organism>
<dbReference type="InterPro" id="IPR013210">
    <property type="entry name" value="LRR_N_plant-typ"/>
</dbReference>
<dbReference type="PANTHER" id="PTHR48063">
    <property type="entry name" value="LRR RECEPTOR-LIKE KINASE"/>
    <property type="match status" value="1"/>
</dbReference>
<comment type="subcellular location">
    <subcellularLocation>
        <location evidence="1">Membrane</location>
        <topology evidence="1">Single-pass type I membrane protein</topology>
    </subcellularLocation>
</comment>
<dbReference type="EMBL" id="JASCZI010152302">
    <property type="protein sequence ID" value="MED6175878.1"/>
    <property type="molecule type" value="Genomic_DNA"/>
</dbReference>
<keyword evidence="3" id="KW-0812">Transmembrane</keyword>
<proteinExistence type="predicted"/>
<evidence type="ECO:0000256" key="4">
    <source>
        <dbReference type="ARBA" id="ARBA00022729"/>
    </source>
</evidence>
<evidence type="ECO:0000256" key="7">
    <source>
        <dbReference type="ARBA" id="ARBA00023136"/>
    </source>
</evidence>
<dbReference type="SUPFAM" id="SSF52058">
    <property type="entry name" value="L domain-like"/>
    <property type="match status" value="1"/>
</dbReference>
<sequence>ISPWRSEVVRQREPERHALLTFKQGIIDPSDMLSTWRDDDDCCKWEGVACSNQTGHVLRLHLPGSDPHYLFGEANISTLIDLQELEHLDLSYNTFMGSYISERIGLFTKLTYLISQSLIRSDVCTSSSV</sequence>
<evidence type="ECO:0000256" key="3">
    <source>
        <dbReference type="ARBA" id="ARBA00022692"/>
    </source>
</evidence>
<dbReference type="PANTHER" id="PTHR48063:SF112">
    <property type="entry name" value="RECEPTOR LIKE PROTEIN 30-LIKE"/>
    <property type="match status" value="1"/>
</dbReference>
<evidence type="ECO:0000256" key="5">
    <source>
        <dbReference type="ARBA" id="ARBA00022737"/>
    </source>
</evidence>
<evidence type="ECO:0000313" key="12">
    <source>
        <dbReference type="Proteomes" id="UP001341840"/>
    </source>
</evidence>
<evidence type="ECO:0000256" key="1">
    <source>
        <dbReference type="ARBA" id="ARBA00004479"/>
    </source>
</evidence>